<dbReference type="RefSeq" id="WP_116685113.1">
    <property type="nucleotide sequence ID" value="NZ_CAWNYD010000001.1"/>
</dbReference>
<dbReference type="PROSITE" id="PS51257">
    <property type="entry name" value="PROKAR_LIPOPROTEIN"/>
    <property type="match status" value="1"/>
</dbReference>
<keyword evidence="1" id="KW-0732">Signal</keyword>
<gene>
    <name evidence="2" type="ORF">DC094_00280</name>
</gene>
<sequence>MKKTVLVLLLMTLSACASSTHYNIKNTAVAQANDNALGTYSDYDNKIEYNKDLDLHQLRVYVGGTANCDGGVLVYAREKMNKFMENNEFKSYVVTRGEYSMLPFSKCDLYIKYK</sequence>
<feature type="signal peptide" evidence="1">
    <location>
        <begin position="1"/>
        <end position="17"/>
    </location>
</feature>
<keyword evidence="3" id="KW-1185">Reference proteome</keyword>
<evidence type="ECO:0000313" key="3">
    <source>
        <dbReference type="Proteomes" id="UP000244906"/>
    </source>
</evidence>
<reference evidence="2 3" key="1">
    <citation type="submission" date="2018-04" db="EMBL/GenBank/DDBJ databases">
        <title>Thalassorhabdus spongiae gen. nov., sp. nov., isolated from a marine sponge in South-West Iceland.</title>
        <authorList>
            <person name="Knobloch S."/>
            <person name="Daussin A."/>
            <person name="Johannsson R."/>
            <person name="Marteinsson V.T."/>
        </authorList>
    </citation>
    <scope>NUCLEOTIDE SEQUENCE [LARGE SCALE GENOMIC DNA]</scope>
    <source>
        <strain evidence="2 3">Hp12</strain>
    </source>
</reference>
<organism evidence="2 3">
    <name type="scientific">Pelagibaculum spongiae</name>
    <dbReference type="NCBI Taxonomy" id="2080658"/>
    <lineage>
        <taxon>Bacteria</taxon>
        <taxon>Pseudomonadati</taxon>
        <taxon>Pseudomonadota</taxon>
        <taxon>Gammaproteobacteria</taxon>
        <taxon>Oceanospirillales</taxon>
        <taxon>Pelagibaculum</taxon>
    </lineage>
</organism>
<comment type="caution">
    <text evidence="2">The sequence shown here is derived from an EMBL/GenBank/DDBJ whole genome shotgun (WGS) entry which is preliminary data.</text>
</comment>
<accession>A0A2V1GZD1</accession>
<dbReference type="EMBL" id="QDDL01000001">
    <property type="protein sequence ID" value="PVZ71523.1"/>
    <property type="molecule type" value="Genomic_DNA"/>
</dbReference>
<proteinExistence type="predicted"/>
<dbReference type="AlphaFoldDB" id="A0A2V1GZD1"/>
<name>A0A2V1GZD1_9GAMM</name>
<protein>
    <recommendedName>
        <fullName evidence="4">Lipoprotein</fullName>
    </recommendedName>
</protein>
<feature type="chain" id="PRO_5016155483" description="Lipoprotein" evidence="1">
    <location>
        <begin position="18"/>
        <end position="114"/>
    </location>
</feature>
<evidence type="ECO:0008006" key="4">
    <source>
        <dbReference type="Google" id="ProtNLM"/>
    </source>
</evidence>
<dbReference type="Proteomes" id="UP000244906">
    <property type="component" value="Unassembled WGS sequence"/>
</dbReference>
<evidence type="ECO:0000256" key="1">
    <source>
        <dbReference type="SAM" id="SignalP"/>
    </source>
</evidence>
<evidence type="ECO:0000313" key="2">
    <source>
        <dbReference type="EMBL" id="PVZ71523.1"/>
    </source>
</evidence>